<proteinExistence type="predicted"/>
<comment type="caution">
    <text evidence="2">The sequence shown here is derived from an EMBL/GenBank/DDBJ whole genome shotgun (WGS) entry which is preliminary data.</text>
</comment>
<feature type="region of interest" description="Disordered" evidence="1">
    <location>
        <begin position="1"/>
        <end position="20"/>
    </location>
</feature>
<dbReference type="Proteomes" id="UP000634136">
    <property type="component" value="Unassembled WGS sequence"/>
</dbReference>
<accession>A0A834X7N0</accession>
<dbReference type="EMBL" id="JAAIUW010000003">
    <property type="protein sequence ID" value="KAF7838978.1"/>
    <property type="molecule type" value="Genomic_DNA"/>
</dbReference>
<dbReference type="AlphaFoldDB" id="A0A834X7N0"/>
<sequence length="83" mass="9450">MQTTCHVKRDGSMQGMSQQKQGATSLKRLFWLWSSKEDKALVDSMLELRLEGTFDVDNGLGWDFEKKMESKIQGCGLKAIPHM</sequence>
<name>A0A834X7N0_9FABA</name>
<keyword evidence="3" id="KW-1185">Reference proteome</keyword>
<organism evidence="2 3">
    <name type="scientific">Senna tora</name>
    <dbReference type="NCBI Taxonomy" id="362788"/>
    <lineage>
        <taxon>Eukaryota</taxon>
        <taxon>Viridiplantae</taxon>
        <taxon>Streptophyta</taxon>
        <taxon>Embryophyta</taxon>
        <taxon>Tracheophyta</taxon>
        <taxon>Spermatophyta</taxon>
        <taxon>Magnoliopsida</taxon>
        <taxon>eudicotyledons</taxon>
        <taxon>Gunneridae</taxon>
        <taxon>Pentapetalae</taxon>
        <taxon>rosids</taxon>
        <taxon>fabids</taxon>
        <taxon>Fabales</taxon>
        <taxon>Fabaceae</taxon>
        <taxon>Caesalpinioideae</taxon>
        <taxon>Cassia clade</taxon>
        <taxon>Senna</taxon>
    </lineage>
</organism>
<evidence type="ECO:0000313" key="3">
    <source>
        <dbReference type="Proteomes" id="UP000634136"/>
    </source>
</evidence>
<protein>
    <submittedName>
        <fullName evidence="2">Putative Myb/SANT-like domain-containing protein</fullName>
    </submittedName>
</protein>
<reference evidence="2" key="1">
    <citation type="submission" date="2020-09" db="EMBL/GenBank/DDBJ databases">
        <title>Genome-Enabled Discovery of Anthraquinone Biosynthesis in Senna tora.</title>
        <authorList>
            <person name="Kang S.-H."/>
            <person name="Pandey R.P."/>
            <person name="Lee C.-M."/>
            <person name="Sim J.-S."/>
            <person name="Jeong J.-T."/>
            <person name="Choi B.-S."/>
            <person name="Jung M."/>
            <person name="Ginzburg D."/>
            <person name="Zhao K."/>
            <person name="Won S.Y."/>
            <person name="Oh T.-J."/>
            <person name="Yu Y."/>
            <person name="Kim N.-H."/>
            <person name="Lee O.R."/>
            <person name="Lee T.-H."/>
            <person name="Bashyal P."/>
            <person name="Kim T.-S."/>
            <person name="Lee W.-H."/>
            <person name="Kawkins C."/>
            <person name="Kim C.-K."/>
            <person name="Kim J.S."/>
            <person name="Ahn B.O."/>
            <person name="Rhee S.Y."/>
            <person name="Sohng J.K."/>
        </authorList>
    </citation>
    <scope>NUCLEOTIDE SEQUENCE</scope>
    <source>
        <tissue evidence="2">Leaf</tissue>
    </source>
</reference>
<gene>
    <name evidence="2" type="ORF">G2W53_007460</name>
</gene>
<evidence type="ECO:0000256" key="1">
    <source>
        <dbReference type="SAM" id="MobiDB-lite"/>
    </source>
</evidence>
<evidence type="ECO:0000313" key="2">
    <source>
        <dbReference type="EMBL" id="KAF7838978.1"/>
    </source>
</evidence>